<dbReference type="EMBL" id="KZ501945">
    <property type="protein sequence ID" value="PKU86452.1"/>
    <property type="molecule type" value="Genomic_DNA"/>
</dbReference>
<accession>A0A2I0XEW4</accession>
<gene>
    <name evidence="3" type="primary">3MAT</name>
    <name evidence="3" type="ORF">MA16_Dca017013</name>
</gene>
<evidence type="ECO:0000256" key="2">
    <source>
        <dbReference type="ARBA" id="ARBA00023315"/>
    </source>
</evidence>
<evidence type="ECO:0000313" key="3">
    <source>
        <dbReference type="EMBL" id="PKU86452.1"/>
    </source>
</evidence>
<sequence length="503" mass="55978">MIGKSQLATTSWLHKCERHDCIAGEQPFISFLDQPTIRHLSPFTSKPSSAMAALRVLHEIQISPCPSLPSQPPQRLSFLDALWLLSSQPVERLFFYEYPHPTSHFIDHNLPIFTKSLSLTLHRFYPLAGSIRPSPDSDDHFEIAYEEGDSVTITVAEFIGEDFRNISGHHPRNFKNIRLLVPKLSKSSTSGQLPPISIQITIFPTQGICISFAIKHAACDGSGSTQFIRSLTAACWSSGPTLDNISPPFLDRSIIVDTHGIQRIISEKILQYKGVMKQDSLPTSDPSLVSATFTLFKDQILRLKERVKASGAEEGKPSFHLSAFVVTCAYVWRCLVKARAYNKDIQQCYFSCAVDWRSRMRPPIPRNYFGNCLGACMAELNVTELVGKNGIEVAAMEIGKSIDELQGRDVGEVLEAMIIKYLEVARSRTLSVAGSPKLRVYETDFGWGKPVKVDITSIFETGAISLAESREEDGGIEIGLVLSEEEMNKFGMNFATDLLDLQD</sequence>
<dbReference type="Proteomes" id="UP000233837">
    <property type="component" value="Unassembled WGS sequence"/>
</dbReference>
<keyword evidence="2" id="KW-0012">Acyltransferase</keyword>
<keyword evidence="4" id="KW-1185">Reference proteome</keyword>
<evidence type="ECO:0000313" key="4">
    <source>
        <dbReference type="Proteomes" id="UP000233837"/>
    </source>
</evidence>
<dbReference type="GO" id="GO:0016747">
    <property type="term" value="F:acyltransferase activity, transferring groups other than amino-acyl groups"/>
    <property type="evidence" value="ECO:0007669"/>
    <property type="project" value="UniProtKB-ARBA"/>
</dbReference>
<dbReference type="AlphaFoldDB" id="A0A2I0XEW4"/>
<dbReference type="InterPro" id="IPR023213">
    <property type="entry name" value="CAT-like_dom_sf"/>
</dbReference>
<protein>
    <submittedName>
        <fullName evidence="3">Malonyl-coenzyme A:anthocyanin 3-O-glucoside-6''-O-malonyltransferase</fullName>
    </submittedName>
</protein>
<organism evidence="3 4">
    <name type="scientific">Dendrobium catenatum</name>
    <dbReference type="NCBI Taxonomy" id="906689"/>
    <lineage>
        <taxon>Eukaryota</taxon>
        <taxon>Viridiplantae</taxon>
        <taxon>Streptophyta</taxon>
        <taxon>Embryophyta</taxon>
        <taxon>Tracheophyta</taxon>
        <taxon>Spermatophyta</taxon>
        <taxon>Magnoliopsida</taxon>
        <taxon>Liliopsida</taxon>
        <taxon>Asparagales</taxon>
        <taxon>Orchidaceae</taxon>
        <taxon>Epidendroideae</taxon>
        <taxon>Malaxideae</taxon>
        <taxon>Dendrobiinae</taxon>
        <taxon>Dendrobium</taxon>
    </lineage>
</organism>
<proteinExistence type="predicted"/>
<dbReference type="InterPro" id="IPR051504">
    <property type="entry name" value="Plant_metabolite_acyltrans"/>
</dbReference>
<keyword evidence="1 3" id="KW-0808">Transferase</keyword>
<dbReference type="Gene3D" id="3.30.559.10">
    <property type="entry name" value="Chloramphenicol acetyltransferase-like domain"/>
    <property type="match status" value="2"/>
</dbReference>
<name>A0A2I0XEW4_9ASPA</name>
<dbReference type="STRING" id="906689.A0A2I0XEW4"/>
<reference evidence="3 4" key="1">
    <citation type="journal article" date="2016" name="Sci. Rep.">
        <title>The Dendrobium catenatum Lindl. genome sequence provides insights into polysaccharide synthase, floral development and adaptive evolution.</title>
        <authorList>
            <person name="Zhang G.Q."/>
            <person name="Xu Q."/>
            <person name="Bian C."/>
            <person name="Tsai W.C."/>
            <person name="Yeh C.M."/>
            <person name="Liu K.W."/>
            <person name="Yoshida K."/>
            <person name="Zhang L.S."/>
            <person name="Chang S.B."/>
            <person name="Chen F."/>
            <person name="Shi Y."/>
            <person name="Su Y.Y."/>
            <person name="Zhang Y.Q."/>
            <person name="Chen L.J."/>
            <person name="Yin Y."/>
            <person name="Lin M."/>
            <person name="Huang H."/>
            <person name="Deng H."/>
            <person name="Wang Z.W."/>
            <person name="Zhu S.L."/>
            <person name="Zhao X."/>
            <person name="Deng C."/>
            <person name="Niu S.C."/>
            <person name="Huang J."/>
            <person name="Wang M."/>
            <person name="Liu G.H."/>
            <person name="Yang H.J."/>
            <person name="Xiao X.J."/>
            <person name="Hsiao Y.Y."/>
            <person name="Wu W.L."/>
            <person name="Chen Y.Y."/>
            <person name="Mitsuda N."/>
            <person name="Ohme-Takagi M."/>
            <person name="Luo Y.B."/>
            <person name="Van de Peer Y."/>
            <person name="Liu Z.J."/>
        </authorList>
    </citation>
    <scope>NUCLEOTIDE SEQUENCE [LARGE SCALE GENOMIC DNA]</scope>
    <source>
        <tissue evidence="3">The whole plant</tissue>
    </source>
</reference>
<dbReference type="PANTHER" id="PTHR31625">
    <property type="match status" value="1"/>
</dbReference>
<dbReference type="Pfam" id="PF02458">
    <property type="entry name" value="Transferase"/>
    <property type="match status" value="1"/>
</dbReference>
<reference evidence="3 4" key="2">
    <citation type="journal article" date="2017" name="Nature">
        <title>The Apostasia genome and the evolution of orchids.</title>
        <authorList>
            <person name="Zhang G.Q."/>
            <person name="Liu K.W."/>
            <person name="Li Z."/>
            <person name="Lohaus R."/>
            <person name="Hsiao Y.Y."/>
            <person name="Niu S.C."/>
            <person name="Wang J.Y."/>
            <person name="Lin Y.C."/>
            <person name="Xu Q."/>
            <person name="Chen L.J."/>
            <person name="Yoshida K."/>
            <person name="Fujiwara S."/>
            <person name="Wang Z.W."/>
            <person name="Zhang Y.Q."/>
            <person name="Mitsuda N."/>
            <person name="Wang M."/>
            <person name="Liu G.H."/>
            <person name="Pecoraro L."/>
            <person name="Huang H.X."/>
            <person name="Xiao X.J."/>
            <person name="Lin M."/>
            <person name="Wu X.Y."/>
            <person name="Wu W.L."/>
            <person name="Chen Y.Y."/>
            <person name="Chang S.B."/>
            <person name="Sakamoto S."/>
            <person name="Ohme-Takagi M."/>
            <person name="Yagi M."/>
            <person name="Zeng S.J."/>
            <person name="Shen C.Y."/>
            <person name="Yeh C.M."/>
            <person name="Luo Y.B."/>
            <person name="Tsai W.C."/>
            <person name="Van de Peer Y."/>
            <person name="Liu Z.J."/>
        </authorList>
    </citation>
    <scope>NUCLEOTIDE SEQUENCE [LARGE SCALE GENOMIC DNA]</scope>
    <source>
        <tissue evidence="3">The whole plant</tissue>
    </source>
</reference>
<evidence type="ECO:0000256" key="1">
    <source>
        <dbReference type="ARBA" id="ARBA00022679"/>
    </source>
</evidence>